<evidence type="ECO:0000259" key="9">
    <source>
        <dbReference type="Pfam" id="PF12704"/>
    </source>
</evidence>
<dbReference type="PANTHER" id="PTHR30572:SF4">
    <property type="entry name" value="ABC TRANSPORTER PERMEASE YTRF"/>
    <property type="match status" value="1"/>
</dbReference>
<evidence type="ECO:0000313" key="10">
    <source>
        <dbReference type="EMBL" id="TMQ56440.1"/>
    </source>
</evidence>
<dbReference type="Pfam" id="PF12704">
    <property type="entry name" value="MacB_PCD"/>
    <property type="match status" value="1"/>
</dbReference>
<organism evidence="10 11">
    <name type="scientific">Eiseniibacteriota bacterium</name>
    <dbReference type="NCBI Taxonomy" id="2212470"/>
    <lineage>
        <taxon>Bacteria</taxon>
        <taxon>Candidatus Eiseniibacteriota</taxon>
    </lineage>
</organism>
<evidence type="ECO:0000313" key="11">
    <source>
        <dbReference type="Proteomes" id="UP000317716"/>
    </source>
</evidence>
<evidence type="ECO:0000256" key="4">
    <source>
        <dbReference type="ARBA" id="ARBA00022989"/>
    </source>
</evidence>
<feature type="domain" description="ABC3 transporter permease C-terminal" evidence="8">
    <location>
        <begin position="297"/>
        <end position="411"/>
    </location>
</feature>
<dbReference type="EMBL" id="VBOS01000173">
    <property type="protein sequence ID" value="TMQ56440.1"/>
    <property type="molecule type" value="Genomic_DNA"/>
</dbReference>
<dbReference type="PANTHER" id="PTHR30572">
    <property type="entry name" value="MEMBRANE COMPONENT OF TRANSPORTER-RELATED"/>
    <property type="match status" value="1"/>
</dbReference>
<dbReference type="InterPro" id="IPR025857">
    <property type="entry name" value="MacB_PCD"/>
</dbReference>
<proteinExistence type="inferred from homology"/>
<dbReference type="GO" id="GO:0022857">
    <property type="term" value="F:transmembrane transporter activity"/>
    <property type="evidence" value="ECO:0007669"/>
    <property type="project" value="TreeGrafter"/>
</dbReference>
<keyword evidence="2" id="KW-1003">Cell membrane</keyword>
<evidence type="ECO:0000256" key="6">
    <source>
        <dbReference type="ARBA" id="ARBA00038076"/>
    </source>
</evidence>
<dbReference type="Pfam" id="PF02687">
    <property type="entry name" value="FtsX"/>
    <property type="match status" value="1"/>
</dbReference>
<comment type="caution">
    <text evidence="10">The sequence shown here is derived from an EMBL/GenBank/DDBJ whole genome shotgun (WGS) entry which is preliminary data.</text>
</comment>
<evidence type="ECO:0000256" key="5">
    <source>
        <dbReference type="ARBA" id="ARBA00023136"/>
    </source>
</evidence>
<feature type="transmembrane region" description="Helical" evidence="7">
    <location>
        <begin position="340"/>
        <end position="362"/>
    </location>
</feature>
<keyword evidence="4 7" id="KW-1133">Transmembrane helix</keyword>
<name>A0A538SYH6_UNCEI</name>
<dbReference type="InterPro" id="IPR050250">
    <property type="entry name" value="Macrolide_Exporter_MacB"/>
</dbReference>
<evidence type="ECO:0000256" key="1">
    <source>
        <dbReference type="ARBA" id="ARBA00004651"/>
    </source>
</evidence>
<reference evidence="10 11" key="1">
    <citation type="journal article" date="2019" name="Nat. Microbiol.">
        <title>Mediterranean grassland soil C-N compound turnover is dependent on rainfall and depth, and is mediated by genomically divergent microorganisms.</title>
        <authorList>
            <person name="Diamond S."/>
            <person name="Andeer P.F."/>
            <person name="Li Z."/>
            <person name="Crits-Christoph A."/>
            <person name="Burstein D."/>
            <person name="Anantharaman K."/>
            <person name="Lane K.R."/>
            <person name="Thomas B.C."/>
            <person name="Pan C."/>
            <person name="Northen T.R."/>
            <person name="Banfield J.F."/>
        </authorList>
    </citation>
    <scope>NUCLEOTIDE SEQUENCE [LARGE SCALE GENOMIC DNA]</scope>
    <source>
        <strain evidence="10">WS_2</strain>
    </source>
</reference>
<keyword evidence="5 7" id="KW-0472">Membrane</keyword>
<comment type="subcellular location">
    <subcellularLocation>
        <location evidence="1">Cell membrane</location>
        <topology evidence="1">Multi-pass membrane protein</topology>
    </subcellularLocation>
</comment>
<feature type="domain" description="MacB-like periplasmic core" evidence="9">
    <location>
        <begin position="18"/>
        <end position="227"/>
    </location>
</feature>
<keyword evidence="3 7" id="KW-0812">Transmembrane</keyword>
<feature type="transmembrane region" description="Helical" evidence="7">
    <location>
        <begin position="293"/>
        <end position="319"/>
    </location>
</feature>
<accession>A0A538SYH6</accession>
<evidence type="ECO:0000256" key="2">
    <source>
        <dbReference type="ARBA" id="ARBA00022475"/>
    </source>
</evidence>
<evidence type="ECO:0000256" key="7">
    <source>
        <dbReference type="SAM" id="Phobius"/>
    </source>
</evidence>
<dbReference type="Proteomes" id="UP000317716">
    <property type="component" value="Unassembled WGS sequence"/>
</dbReference>
<sequence>MLGRLMLASLAARRARLGLALVAVTLGVAVAIALATLALQVGDDLARTLRAAGPNFVVLPAGASTALDLGGAPIEPARAGLALPESTTALLKSSFWKNNVLAAAPELSLTGSINGAPARISGTWFDREIATADGPWRTGLGRLRAGWQVEGRWPREGAAELALGRELATTLGVAPGARVRATLGGREDAWVVAGVVTAGGLEDRMAWAPLERVQALTARAGVDRIWMSALVRAPSKKPAPDPKRDPKGYERYMCTSYPVVVARVVAENLAGAEVLPMTEVVTGEGEVVGRLNLLMLLLALAALTASTLGLLSTTTATVVERAVELGLMRALGASAGQIAVLLLGETVLVSLAGGALGFWLGAIAAVAIRGHTFGTASPVQPLLLPLALVLSLALAFLGTLAPLRLALRVDPATVLRG</sequence>
<feature type="transmembrane region" description="Helical" evidence="7">
    <location>
        <begin position="382"/>
        <end position="407"/>
    </location>
</feature>
<evidence type="ECO:0000259" key="8">
    <source>
        <dbReference type="Pfam" id="PF02687"/>
    </source>
</evidence>
<dbReference type="InterPro" id="IPR003838">
    <property type="entry name" value="ABC3_permease_C"/>
</dbReference>
<dbReference type="GO" id="GO:0005886">
    <property type="term" value="C:plasma membrane"/>
    <property type="evidence" value="ECO:0007669"/>
    <property type="project" value="UniProtKB-SubCell"/>
</dbReference>
<dbReference type="AlphaFoldDB" id="A0A538SYH6"/>
<comment type="similarity">
    <text evidence="6">Belongs to the ABC-4 integral membrane protein family.</text>
</comment>
<evidence type="ECO:0000256" key="3">
    <source>
        <dbReference type="ARBA" id="ARBA00022692"/>
    </source>
</evidence>
<protein>
    <submittedName>
        <fullName evidence="10">ABC transporter permease</fullName>
    </submittedName>
</protein>
<gene>
    <name evidence="10" type="ORF">E6K72_05210</name>
</gene>